<dbReference type="AlphaFoldDB" id="A0A918RYS9"/>
<dbReference type="Proteomes" id="UP000646579">
    <property type="component" value="Unassembled WGS sequence"/>
</dbReference>
<dbReference type="InterPro" id="IPR051531">
    <property type="entry name" value="N-acetyltransferase"/>
</dbReference>
<comment type="caution">
    <text evidence="2">The sequence shown here is derived from an EMBL/GenBank/DDBJ whole genome shotgun (WGS) entry which is preliminary data.</text>
</comment>
<evidence type="ECO:0000259" key="1">
    <source>
        <dbReference type="PROSITE" id="PS51186"/>
    </source>
</evidence>
<reference evidence="2" key="1">
    <citation type="journal article" date="2014" name="Int. J. Syst. Evol. Microbiol.">
        <title>Complete genome sequence of Corynebacterium casei LMG S-19264T (=DSM 44701T), isolated from a smear-ripened cheese.</title>
        <authorList>
            <consortium name="US DOE Joint Genome Institute (JGI-PGF)"/>
            <person name="Walter F."/>
            <person name="Albersmeier A."/>
            <person name="Kalinowski J."/>
            <person name="Ruckert C."/>
        </authorList>
    </citation>
    <scope>NUCLEOTIDE SEQUENCE</scope>
    <source>
        <strain evidence="2">KCTC 32437</strain>
    </source>
</reference>
<evidence type="ECO:0000313" key="3">
    <source>
        <dbReference type="Proteomes" id="UP000646579"/>
    </source>
</evidence>
<dbReference type="Gene3D" id="3.40.630.30">
    <property type="match status" value="1"/>
</dbReference>
<dbReference type="PROSITE" id="PS51186">
    <property type="entry name" value="GNAT"/>
    <property type="match status" value="1"/>
</dbReference>
<dbReference type="PANTHER" id="PTHR43792">
    <property type="entry name" value="GNAT FAMILY, PUTATIVE (AFU_ORTHOLOGUE AFUA_3G00765)-RELATED-RELATED"/>
    <property type="match status" value="1"/>
</dbReference>
<dbReference type="Pfam" id="PF13302">
    <property type="entry name" value="Acetyltransf_3"/>
    <property type="match status" value="1"/>
</dbReference>
<dbReference type="InterPro" id="IPR016181">
    <property type="entry name" value="Acyl_CoA_acyltransferase"/>
</dbReference>
<dbReference type="InterPro" id="IPR000182">
    <property type="entry name" value="GNAT_dom"/>
</dbReference>
<accession>A0A918RYS9</accession>
<evidence type="ECO:0000313" key="2">
    <source>
        <dbReference type="EMBL" id="GHA14430.1"/>
    </source>
</evidence>
<proteinExistence type="predicted"/>
<gene>
    <name evidence="2" type="ORF">GCM10007989_06390</name>
</gene>
<protein>
    <submittedName>
        <fullName evidence="2">N-acetyltransferase</fullName>
    </submittedName>
</protein>
<organism evidence="2 3">
    <name type="scientific">Devosia pacifica</name>
    <dbReference type="NCBI Taxonomy" id="1335967"/>
    <lineage>
        <taxon>Bacteria</taxon>
        <taxon>Pseudomonadati</taxon>
        <taxon>Pseudomonadota</taxon>
        <taxon>Alphaproteobacteria</taxon>
        <taxon>Hyphomicrobiales</taxon>
        <taxon>Devosiaceae</taxon>
        <taxon>Devosia</taxon>
    </lineage>
</organism>
<keyword evidence="3" id="KW-1185">Reference proteome</keyword>
<sequence length="198" mass="22665">MASSILPLETERLTLRAFQRSDLEALRSYHLDPSVQRYTEVNCKDETDLAAALTAMRKQVSLNRPGDTLSLAIALNNTGEVIGQVCLRWADATAGQAEVRFILNPEFVGHGYASEALGSVFDMAFDHYRIHRIFARCDGRNDRSARLLQRLGMRLEAHYREHALFQGEWDEELHFAVLDREWRRSTKVRLFGRTSRVA</sequence>
<feature type="domain" description="N-acetyltransferase" evidence="1">
    <location>
        <begin position="13"/>
        <end position="176"/>
    </location>
</feature>
<name>A0A918RYS9_9HYPH</name>
<dbReference type="RefSeq" id="WP_189423342.1">
    <property type="nucleotide sequence ID" value="NZ_BMZE01000001.1"/>
</dbReference>
<dbReference type="EMBL" id="BMZE01000001">
    <property type="protein sequence ID" value="GHA14430.1"/>
    <property type="molecule type" value="Genomic_DNA"/>
</dbReference>
<dbReference type="GO" id="GO:0016747">
    <property type="term" value="F:acyltransferase activity, transferring groups other than amino-acyl groups"/>
    <property type="evidence" value="ECO:0007669"/>
    <property type="project" value="InterPro"/>
</dbReference>
<dbReference type="SUPFAM" id="SSF55729">
    <property type="entry name" value="Acyl-CoA N-acyltransferases (Nat)"/>
    <property type="match status" value="1"/>
</dbReference>
<reference evidence="2" key="2">
    <citation type="submission" date="2020-09" db="EMBL/GenBank/DDBJ databases">
        <authorList>
            <person name="Sun Q."/>
            <person name="Kim S."/>
        </authorList>
    </citation>
    <scope>NUCLEOTIDE SEQUENCE</scope>
    <source>
        <strain evidence="2">KCTC 32437</strain>
    </source>
</reference>